<dbReference type="Gene3D" id="3.40.1230.10">
    <property type="entry name" value="MTH938-like"/>
    <property type="match status" value="1"/>
</dbReference>
<dbReference type="CDD" id="cd00248">
    <property type="entry name" value="Mth938-like"/>
    <property type="match status" value="1"/>
</dbReference>
<dbReference type="OrthoDB" id="9800373at2"/>
<proteinExistence type="predicted"/>
<accession>A0A1H6L424</accession>
<reference evidence="2" key="1">
    <citation type="submission" date="2016-06" db="EMBL/GenBank/DDBJ databases">
        <authorList>
            <person name="Petersen J."/>
            <person name="Sayavedra L."/>
        </authorList>
    </citation>
    <scope>NUCLEOTIDE SEQUENCE [LARGE SCALE GENOMIC DNA]</scope>
    <source>
        <strain evidence="2">BazSymA</strain>
    </source>
</reference>
<name>A0A1H6L424_9GAMM</name>
<sequence>MEFNQQDNNRNSIVSIENDMVTLSHTTLSTPCFISPKYHTQTPDLTLERLDKIALFPLSSKDDIDILIIGTGEYSQFLNPLQQVALQQMNIGVESMNSESACRCFNLLLSDARLVGLLLL</sequence>
<dbReference type="RefSeq" id="WP_090715978.1">
    <property type="nucleotide sequence ID" value="NZ_CAESAP020000103.1"/>
</dbReference>
<evidence type="ECO:0000313" key="2">
    <source>
        <dbReference type="Proteomes" id="UP000198988"/>
    </source>
</evidence>
<dbReference type="PANTHER" id="PTHR21192">
    <property type="entry name" value="NUCLEAR PROTEIN E3-3"/>
    <property type="match status" value="1"/>
</dbReference>
<dbReference type="PANTHER" id="PTHR21192:SF2">
    <property type="entry name" value="NADH DEHYDROGENASE [UBIQUINONE] 1 ALPHA SUBCOMPLEX ASSEMBLY FACTOR 3"/>
    <property type="match status" value="1"/>
</dbReference>
<evidence type="ECO:0000313" key="1">
    <source>
        <dbReference type="EMBL" id="SEH80978.1"/>
    </source>
</evidence>
<dbReference type="AlphaFoldDB" id="A0A1H6L424"/>
<dbReference type="InterPro" id="IPR036748">
    <property type="entry name" value="MTH938-like_sf"/>
</dbReference>
<dbReference type="SUPFAM" id="SSF64076">
    <property type="entry name" value="MTH938-like"/>
    <property type="match status" value="1"/>
</dbReference>
<dbReference type="Pfam" id="PF04430">
    <property type="entry name" value="DUF498"/>
    <property type="match status" value="1"/>
</dbReference>
<gene>
    <name evidence="1" type="ORF">BAZSYMA_ACONTIG00208_9</name>
</gene>
<dbReference type="Proteomes" id="UP000198988">
    <property type="component" value="Unassembled WGS sequence"/>
</dbReference>
<dbReference type="EMBL" id="CDSC02000227">
    <property type="protein sequence ID" value="SEH80978.1"/>
    <property type="molecule type" value="Genomic_DNA"/>
</dbReference>
<dbReference type="InterPro" id="IPR007523">
    <property type="entry name" value="NDUFAF3/AAMDC"/>
</dbReference>
<protein>
    <submittedName>
        <fullName evidence="1">Protein containing DUF498</fullName>
    </submittedName>
</protein>
<organism evidence="1 2">
    <name type="scientific">Bathymodiolus azoricus thioautotrophic gill symbiont</name>
    <dbReference type="NCBI Taxonomy" id="235205"/>
    <lineage>
        <taxon>Bacteria</taxon>
        <taxon>Pseudomonadati</taxon>
        <taxon>Pseudomonadota</taxon>
        <taxon>Gammaproteobacteria</taxon>
        <taxon>sulfur-oxidizing symbionts</taxon>
    </lineage>
</organism>